<feature type="non-terminal residue" evidence="2">
    <location>
        <position position="1"/>
    </location>
</feature>
<sequence length="221" mass="24464">AFTGKQVQVLVLRDADIVELAIAKTLRDEESRSAPVKQGVEATVKEQLFGFGSAPKGRQKALAREPRMAHQGPWLARETPDPAAEPPASSVSAPTREQADRKNQVLLHLQLDRISSPQEALAQAVKELQQKKASPSPRRASAPASCSAPSQGALKKRRWRRKRAKKKEELELEPGEEVAAQQAAPAAGLRTLSNKEKKELKKQRKLLDVERSLRRPGWEKD</sequence>
<organism evidence="2 3">
    <name type="scientific">Prorocentrum cordatum</name>
    <dbReference type="NCBI Taxonomy" id="2364126"/>
    <lineage>
        <taxon>Eukaryota</taxon>
        <taxon>Sar</taxon>
        <taxon>Alveolata</taxon>
        <taxon>Dinophyceae</taxon>
        <taxon>Prorocentrales</taxon>
        <taxon>Prorocentraceae</taxon>
        <taxon>Prorocentrum</taxon>
    </lineage>
</organism>
<dbReference type="Proteomes" id="UP001189429">
    <property type="component" value="Unassembled WGS sequence"/>
</dbReference>
<dbReference type="EMBL" id="CAUYUJ010019402">
    <property type="protein sequence ID" value="CAK0890917.1"/>
    <property type="molecule type" value="Genomic_DNA"/>
</dbReference>
<evidence type="ECO:0000313" key="3">
    <source>
        <dbReference type="Proteomes" id="UP001189429"/>
    </source>
</evidence>
<name>A0ABN9WVP5_9DINO</name>
<feature type="compositionally biased region" description="Low complexity" evidence="1">
    <location>
        <begin position="177"/>
        <end position="187"/>
    </location>
</feature>
<evidence type="ECO:0008006" key="4">
    <source>
        <dbReference type="Google" id="ProtNLM"/>
    </source>
</evidence>
<keyword evidence="3" id="KW-1185">Reference proteome</keyword>
<feature type="compositionally biased region" description="Low complexity" evidence="1">
    <location>
        <begin position="133"/>
        <end position="150"/>
    </location>
</feature>
<protein>
    <recommendedName>
        <fullName evidence="4">Ribosome biogenesis protein NOP53</fullName>
    </recommendedName>
</protein>
<proteinExistence type="predicted"/>
<gene>
    <name evidence="2" type="ORF">PCOR1329_LOCUS71008</name>
</gene>
<feature type="compositionally biased region" description="Basic residues" evidence="1">
    <location>
        <begin position="154"/>
        <end position="165"/>
    </location>
</feature>
<evidence type="ECO:0000313" key="2">
    <source>
        <dbReference type="EMBL" id="CAK0890917.1"/>
    </source>
</evidence>
<accession>A0ABN9WVP5</accession>
<comment type="caution">
    <text evidence="2">The sequence shown here is derived from an EMBL/GenBank/DDBJ whole genome shotgun (WGS) entry which is preliminary data.</text>
</comment>
<feature type="region of interest" description="Disordered" evidence="1">
    <location>
        <begin position="51"/>
        <end position="221"/>
    </location>
</feature>
<evidence type="ECO:0000256" key="1">
    <source>
        <dbReference type="SAM" id="MobiDB-lite"/>
    </source>
</evidence>
<reference evidence="2" key="1">
    <citation type="submission" date="2023-10" db="EMBL/GenBank/DDBJ databases">
        <authorList>
            <person name="Chen Y."/>
            <person name="Shah S."/>
            <person name="Dougan E. K."/>
            <person name="Thang M."/>
            <person name="Chan C."/>
        </authorList>
    </citation>
    <scope>NUCLEOTIDE SEQUENCE [LARGE SCALE GENOMIC DNA]</scope>
</reference>
<feature type="compositionally biased region" description="Basic and acidic residues" evidence="1">
    <location>
        <begin position="193"/>
        <end position="221"/>
    </location>
</feature>